<sequence length="120" mass="14129">MSRRSIREEKRKCSEGVVRVCAVLVGMRSDEDERRRIGCDWLFTSALEKRRRRKRGAEGVVMPFSGAGLSEMVVRVCDVNGGPTDCTVKEGEDDRRRGTKDEQWLLFYWWWPEMEAWRKK</sequence>
<name>A0ABS8WJR9_DATST</name>
<keyword evidence="2" id="KW-1185">Reference proteome</keyword>
<evidence type="ECO:0000313" key="1">
    <source>
        <dbReference type="EMBL" id="MCE3049653.1"/>
    </source>
</evidence>
<organism evidence="1 2">
    <name type="scientific">Datura stramonium</name>
    <name type="common">Jimsonweed</name>
    <name type="synonym">Common thornapple</name>
    <dbReference type="NCBI Taxonomy" id="4076"/>
    <lineage>
        <taxon>Eukaryota</taxon>
        <taxon>Viridiplantae</taxon>
        <taxon>Streptophyta</taxon>
        <taxon>Embryophyta</taxon>
        <taxon>Tracheophyta</taxon>
        <taxon>Spermatophyta</taxon>
        <taxon>Magnoliopsida</taxon>
        <taxon>eudicotyledons</taxon>
        <taxon>Gunneridae</taxon>
        <taxon>Pentapetalae</taxon>
        <taxon>asterids</taxon>
        <taxon>lamiids</taxon>
        <taxon>Solanales</taxon>
        <taxon>Solanaceae</taxon>
        <taxon>Solanoideae</taxon>
        <taxon>Datureae</taxon>
        <taxon>Datura</taxon>
    </lineage>
</organism>
<comment type="caution">
    <text evidence="1">The sequence shown here is derived from an EMBL/GenBank/DDBJ whole genome shotgun (WGS) entry which is preliminary data.</text>
</comment>
<proteinExistence type="predicted"/>
<dbReference type="EMBL" id="JACEIK010007041">
    <property type="protein sequence ID" value="MCE3049653.1"/>
    <property type="molecule type" value="Genomic_DNA"/>
</dbReference>
<dbReference type="Proteomes" id="UP000823775">
    <property type="component" value="Unassembled WGS sequence"/>
</dbReference>
<reference evidence="1 2" key="1">
    <citation type="journal article" date="2021" name="BMC Genomics">
        <title>Datura genome reveals duplications of psychoactive alkaloid biosynthetic genes and high mutation rate following tissue culture.</title>
        <authorList>
            <person name="Rajewski A."/>
            <person name="Carter-House D."/>
            <person name="Stajich J."/>
            <person name="Litt A."/>
        </authorList>
    </citation>
    <scope>NUCLEOTIDE SEQUENCE [LARGE SCALE GENOMIC DNA]</scope>
    <source>
        <strain evidence="1">AR-01</strain>
    </source>
</reference>
<protein>
    <submittedName>
        <fullName evidence="1">Uncharacterized protein</fullName>
    </submittedName>
</protein>
<accession>A0ABS8WJR9</accession>
<evidence type="ECO:0000313" key="2">
    <source>
        <dbReference type="Proteomes" id="UP000823775"/>
    </source>
</evidence>
<gene>
    <name evidence="1" type="ORF">HAX54_045474</name>
</gene>